<protein>
    <submittedName>
        <fullName evidence="2">Uncharacterized protein</fullName>
    </submittedName>
</protein>
<feature type="region of interest" description="Disordered" evidence="1">
    <location>
        <begin position="214"/>
        <end position="233"/>
    </location>
</feature>
<organism evidence="2 3">
    <name type="scientific">Blyttiomyces helicus</name>
    <dbReference type="NCBI Taxonomy" id="388810"/>
    <lineage>
        <taxon>Eukaryota</taxon>
        <taxon>Fungi</taxon>
        <taxon>Fungi incertae sedis</taxon>
        <taxon>Chytridiomycota</taxon>
        <taxon>Chytridiomycota incertae sedis</taxon>
        <taxon>Chytridiomycetes</taxon>
        <taxon>Chytridiomycetes incertae sedis</taxon>
        <taxon>Blyttiomyces</taxon>
    </lineage>
</organism>
<gene>
    <name evidence="2" type="ORF">BDK51DRAFT_25651</name>
</gene>
<evidence type="ECO:0000313" key="2">
    <source>
        <dbReference type="EMBL" id="RKO91611.1"/>
    </source>
</evidence>
<evidence type="ECO:0000313" key="3">
    <source>
        <dbReference type="Proteomes" id="UP000269721"/>
    </source>
</evidence>
<dbReference type="Proteomes" id="UP000269721">
    <property type="component" value="Unassembled WGS sequence"/>
</dbReference>
<accession>A0A4P9WFQ6</accession>
<reference evidence="3" key="1">
    <citation type="journal article" date="2018" name="Nat. Microbiol.">
        <title>Leveraging single-cell genomics to expand the fungal tree of life.</title>
        <authorList>
            <person name="Ahrendt S.R."/>
            <person name="Quandt C.A."/>
            <person name="Ciobanu D."/>
            <person name="Clum A."/>
            <person name="Salamov A."/>
            <person name="Andreopoulos B."/>
            <person name="Cheng J.F."/>
            <person name="Woyke T."/>
            <person name="Pelin A."/>
            <person name="Henrissat B."/>
            <person name="Reynolds N.K."/>
            <person name="Benny G.L."/>
            <person name="Smith M.E."/>
            <person name="James T.Y."/>
            <person name="Grigoriev I.V."/>
        </authorList>
    </citation>
    <scope>NUCLEOTIDE SEQUENCE [LARGE SCALE GENOMIC DNA]</scope>
</reference>
<name>A0A4P9WFQ6_9FUNG</name>
<sequence length="313" mass="33749">MAGMQLSGPPDTLLLMVPCAAPYIASGELFSDLAPKPPNPDKELHLATPVCAFEHSMRTTNGNTNPAGNVICKLLFNTVKDYPGTPVATFYLVDAINAPSHTGRFYKLAVTTLNYIRSIKLVANMTLLSMHKVTGGTGKAGRNQPALGTNRNNGNTSSAKLPPRIRPPTSPTDGAGPVVIAPVVRNFATVNNLEPVAQCLNPPFVESACHSRSLAPATSPTSRTDEGPHVSPLGTPRIIDIPYASDVQSRYHTLEIFCAWATLPARPVHSARPICVKVTLYRHTIDIHLDSSRSPWTFALMTPLTWSVTQTPW</sequence>
<evidence type="ECO:0000256" key="1">
    <source>
        <dbReference type="SAM" id="MobiDB-lite"/>
    </source>
</evidence>
<feature type="compositionally biased region" description="Polar residues" evidence="1">
    <location>
        <begin position="146"/>
        <end position="159"/>
    </location>
</feature>
<keyword evidence="3" id="KW-1185">Reference proteome</keyword>
<proteinExistence type="predicted"/>
<feature type="region of interest" description="Disordered" evidence="1">
    <location>
        <begin position="135"/>
        <end position="174"/>
    </location>
</feature>
<dbReference type="AlphaFoldDB" id="A0A4P9WFQ6"/>
<dbReference type="EMBL" id="KZ994986">
    <property type="protein sequence ID" value="RKO91611.1"/>
    <property type="molecule type" value="Genomic_DNA"/>
</dbReference>